<feature type="domain" description="DUF4216" evidence="2">
    <location>
        <begin position="524"/>
        <end position="587"/>
    </location>
</feature>
<evidence type="ECO:0000259" key="3">
    <source>
        <dbReference type="Pfam" id="PF13960"/>
    </source>
</evidence>
<feature type="region of interest" description="Disordered" evidence="1">
    <location>
        <begin position="716"/>
        <end position="758"/>
    </location>
</feature>
<feature type="compositionally biased region" description="Polar residues" evidence="1">
    <location>
        <begin position="986"/>
        <end position="1004"/>
    </location>
</feature>
<comment type="caution">
    <text evidence="4">The sequence shown here is derived from an EMBL/GenBank/DDBJ whole genome shotgun (WGS) entry which is preliminary data.</text>
</comment>
<organism evidence="4 5">
    <name type="scientific">Centaurea solstitialis</name>
    <name type="common">yellow star-thistle</name>
    <dbReference type="NCBI Taxonomy" id="347529"/>
    <lineage>
        <taxon>Eukaryota</taxon>
        <taxon>Viridiplantae</taxon>
        <taxon>Streptophyta</taxon>
        <taxon>Embryophyta</taxon>
        <taxon>Tracheophyta</taxon>
        <taxon>Spermatophyta</taxon>
        <taxon>Magnoliopsida</taxon>
        <taxon>eudicotyledons</taxon>
        <taxon>Gunneridae</taxon>
        <taxon>Pentapetalae</taxon>
        <taxon>asterids</taxon>
        <taxon>campanulids</taxon>
        <taxon>Asterales</taxon>
        <taxon>Asteraceae</taxon>
        <taxon>Carduoideae</taxon>
        <taxon>Cardueae</taxon>
        <taxon>Centaureinae</taxon>
        <taxon>Centaurea</taxon>
    </lineage>
</organism>
<dbReference type="Proteomes" id="UP001172457">
    <property type="component" value="Chromosome 4"/>
</dbReference>
<evidence type="ECO:0000259" key="2">
    <source>
        <dbReference type="Pfam" id="PF13952"/>
    </source>
</evidence>
<gene>
    <name evidence="4" type="ORF">OSB04_018056</name>
</gene>
<feature type="region of interest" description="Disordered" evidence="1">
    <location>
        <begin position="979"/>
        <end position="1047"/>
    </location>
</feature>
<evidence type="ECO:0008006" key="6">
    <source>
        <dbReference type="Google" id="ProtNLM"/>
    </source>
</evidence>
<feature type="compositionally biased region" description="Basic and acidic residues" evidence="1">
    <location>
        <begin position="716"/>
        <end position="725"/>
    </location>
</feature>
<reference evidence="4" key="1">
    <citation type="submission" date="2023-03" db="EMBL/GenBank/DDBJ databases">
        <title>Chromosome-scale reference genome and RAD-based genetic map of yellow starthistle (Centaurea solstitialis) reveal putative structural variation and QTLs associated with invader traits.</title>
        <authorList>
            <person name="Reatini B."/>
            <person name="Cang F.A."/>
            <person name="Jiang Q."/>
            <person name="Mckibben M.T.W."/>
            <person name="Barker M.S."/>
            <person name="Rieseberg L.H."/>
            <person name="Dlugosch K.M."/>
        </authorList>
    </citation>
    <scope>NUCLEOTIDE SEQUENCE</scope>
    <source>
        <strain evidence="4">CAN-66</strain>
        <tissue evidence="4">Leaf</tissue>
    </source>
</reference>
<dbReference type="Pfam" id="PF02992">
    <property type="entry name" value="Transposase_21"/>
    <property type="match status" value="1"/>
</dbReference>
<evidence type="ECO:0000313" key="4">
    <source>
        <dbReference type="EMBL" id="KAJ9554011.1"/>
    </source>
</evidence>
<dbReference type="Pfam" id="PF13960">
    <property type="entry name" value="DUF4218"/>
    <property type="match status" value="1"/>
</dbReference>
<evidence type="ECO:0000256" key="1">
    <source>
        <dbReference type="SAM" id="MobiDB-lite"/>
    </source>
</evidence>
<keyword evidence="5" id="KW-1185">Reference proteome</keyword>
<protein>
    <recommendedName>
        <fullName evidence="6">DUF4218 domain-containing protein</fullName>
    </recommendedName>
</protein>
<dbReference type="InterPro" id="IPR025312">
    <property type="entry name" value="DUF4216"/>
</dbReference>
<name>A0AA38TH99_9ASTR</name>
<dbReference type="Pfam" id="PF13952">
    <property type="entry name" value="DUF4216"/>
    <property type="match status" value="1"/>
</dbReference>
<dbReference type="PANTHER" id="PTHR48258">
    <property type="entry name" value="DUF4218 DOMAIN-CONTAINING PROTEIN-RELATED"/>
    <property type="match status" value="1"/>
</dbReference>
<dbReference type="PANTHER" id="PTHR48258:SF14">
    <property type="entry name" value="OS02G0583300 PROTEIN"/>
    <property type="match status" value="1"/>
</dbReference>
<evidence type="ECO:0000313" key="5">
    <source>
        <dbReference type="Proteomes" id="UP001172457"/>
    </source>
</evidence>
<proteinExistence type="predicted"/>
<feature type="compositionally biased region" description="Acidic residues" evidence="1">
    <location>
        <begin position="1027"/>
        <end position="1047"/>
    </location>
</feature>
<accession>A0AA38TH99</accession>
<dbReference type="InterPro" id="IPR025452">
    <property type="entry name" value="DUF4218"/>
</dbReference>
<dbReference type="InterPro" id="IPR004242">
    <property type="entry name" value="Transposase_21"/>
</dbReference>
<feature type="domain" description="DUF4218" evidence="3">
    <location>
        <begin position="309"/>
        <end position="421"/>
    </location>
</feature>
<dbReference type="AlphaFoldDB" id="A0AA38TH99"/>
<sequence length="1047" mass="120376">MKYPNFSKEPRNVRLGLAADGFNPFGNMSSAHSTWPVVVTTYNLPPWLCMKESSFMLTLLIPGPKSPGKDMDVFLRPLVEELKHLWNTDPDDPWRTSLEFNGQHETRAPPRQFSNEEIKAQLDRLSTRTPGKHPDFGGVKRKREDFELNWSKRSIFFELEYWSSLQLKHNLDVMHIEKNVCDSLLGTLLMNDKSKDTTNARIDLENLKIRKPSWLQKRGNKFFKPQPKYSFTDVDRKLFCQFIKGIKLPDGFGSNISKKVTDNDTNIAGLKSHDCHILMQRLIPIGVRGFLAKDKSTPIVELCNIFKKLYSRTLMVEDMRKAKAAIVTILCKLEMIYPPAFFDIMVHLVLHLPDEAICGGPVYMRWMYPFERYMKKLKHYVRNKTRPEGSIAEGYVAEEALTFCSMYLQDVQTRFNRPERNEDVIVEKTKLWVFESKCRPTSGTQAKHLDVFEMKTQNSPLFHEELSALSMGARAIASTYTACIVNGVRFMVLSRDAQRTTQNSGVLVEGESGEKYYGQLEEIIELHYPCGYSTVLFRCKWFDTRSGVRCENNITSIDTRREWHKEDQLIFAKQAKQVFYIREPSRGDQSNNHRWVVENVNHRKIWDLPINEARIEDVNNDSAENVDVVHNSCSSNCRFVIDLSRFFDHSVQSTGEIEVSVPTHTVNEVSDEEIGFDENDSDDDCEMPEGDTEMIAMAFIWILALYLMADVMGRGHDGDGSEDPPRLGGRLRGQHEEDAVPPTKRRGKGKNLNLKPTWEANGKRPLPLEYDGTTFTPVGPTSTLLTREASLYMVRNIPLDKESWKKVPEAEMNALYTHLQTYFDIQDILEDPGNRKFREGVEFVISRLYRNRKNDFKEVFLEKGGYDDLETARANPPDEMSGENWNKVIDFFCTDKHKRRSDQNKVNKAKQNKSKIQNYGDVHRLKDGTFDNPRSEEQYNALLHELNLETQNCSSSNNSTSVDEASIFERVLGARRGHIKGVGYKPSQTTSSAQSRVSRPTQPSKLDRLLSNPRFKEAMAALVDSFSNEDDEAMEDDEATEDDNREE</sequence>
<dbReference type="EMBL" id="JARYMX010000004">
    <property type="protein sequence ID" value="KAJ9554011.1"/>
    <property type="molecule type" value="Genomic_DNA"/>
</dbReference>